<name>A0A9D2PY05_9FIRM</name>
<comment type="caution">
    <text evidence="1">The sequence shown here is derived from an EMBL/GenBank/DDBJ whole genome shotgun (WGS) entry which is preliminary data.</text>
</comment>
<proteinExistence type="predicted"/>
<accession>A0A9D2PY05</accession>
<dbReference type="Proteomes" id="UP000823863">
    <property type="component" value="Unassembled WGS sequence"/>
</dbReference>
<evidence type="ECO:0000313" key="2">
    <source>
        <dbReference type="Proteomes" id="UP000823863"/>
    </source>
</evidence>
<reference evidence="1" key="2">
    <citation type="submission" date="2021-04" db="EMBL/GenBank/DDBJ databases">
        <authorList>
            <person name="Gilroy R."/>
        </authorList>
    </citation>
    <scope>NUCLEOTIDE SEQUENCE</scope>
    <source>
        <strain evidence="1">CHK198-12963</strain>
    </source>
</reference>
<evidence type="ECO:0000313" key="1">
    <source>
        <dbReference type="EMBL" id="HJC67305.1"/>
    </source>
</evidence>
<dbReference type="InterPro" id="IPR032675">
    <property type="entry name" value="LRR_dom_sf"/>
</dbReference>
<dbReference type="InterPro" id="IPR026906">
    <property type="entry name" value="LRR_5"/>
</dbReference>
<sequence length="327" mass="37556">MKILYSTALDGICIRRCFGLDGDVLLPEEIDGRPVTELGPYVFSGGMDRAGILKQVKEPLELWTGEEDDSGTGEAICDERVTRLCLPSGLRTVGAYAFYGCRFLEELEFPRSVSDWGAGVFTGCTGMKRLRVRPGQGGRSCLKEVLFELRQTLEVEFADLGARVVIPEFYEESVENTPARIIMRQMHGCGHMYRYCFEEDRFSFREYDRLFAYLKAEENTLLAVKAAFFRLYCPWNLEEKAKEEYISYLKDNPEETAQAVLDQEEPGMLRWLLAQPFFCRELWEKLLSGAERRGKRDTTALLMEAFHLRFASEQPNQSLSRSGRFRL</sequence>
<protein>
    <submittedName>
        <fullName evidence="1">Leucine-rich repeat domain-containing protein</fullName>
    </submittedName>
</protein>
<dbReference type="EMBL" id="DWWB01000063">
    <property type="protein sequence ID" value="HJC67305.1"/>
    <property type="molecule type" value="Genomic_DNA"/>
</dbReference>
<dbReference type="Pfam" id="PF13306">
    <property type="entry name" value="LRR_5"/>
    <property type="match status" value="1"/>
</dbReference>
<gene>
    <name evidence="1" type="ORF">H9931_11425</name>
</gene>
<dbReference type="Gene3D" id="3.80.10.10">
    <property type="entry name" value="Ribonuclease Inhibitor"/>
    <property type="match status" value="1"/>
</dbReference>
<reference evidence="1" key="1">
    <citation type="journal article" date="2021" name="PeerJ">
        <title>Extensive microbial diversity within the chicken gut microbiome revealed by metagenomics and culture.</title>
        <authorList>
            <person name="Gilroy R."/>
            <person name="Ravi A."/>
            <person name="Getino M."/>
            <person name="Pursley I."/>
            <person name="Horton D.L."/>
            <person name="Alikhan N.F."/>
            <person name="Baker D."/>
            <person name="Gharbi K."/>
            <person name="Hall N."/>
            <person name="Watson M."/>
            <person name="Adriaenssens E.M."/>
            <person name="Foster-Nyarko E."/>
            <person name="Jarju S."/>
            <person name="Secka A."/>
            <person name="Antonio M."/>
            <person name="Oren A."/>
            <person name="Chaudhuri R.R."/>
            <person name="La Ragione R."/>
            <person name="Hildebrand F."/>
            <person name="Pallen M.J."/>
        </authorList>
    </citation>
    <scope>NUCLEOTIDE SEQUENCE</scope>
    <source>
        <strain evidence="1">CHK198-12963</strain>
    </source>
</reference>
<organism evidence="1 2">
    <name type="scientific">Candidatus Enterocloster excrementigallinarum</name>
    <dbReference type="NCBI Taxonomy" id="2838558"/>
    <lineage>
        <taxon>Bacteria</taxon>
        <taxon>Bacillati</taxon>
        <taxon>Bacillota</taxon>
        <taxon>Clostridia</taxon>
        <taxon>Lachnospirales</taxon>
        <taxon>Lachnospiraceae</taxon>
        <taxon>Enterocloster</taxon>
    </lineage>
</organism>
<dbReference type="AlphaFoldDB" id="A0A9D2PY05"/>